<protein>
    <submittedName>
        <fullName evidence="1">Uncharacterized protein</fullName>
    </submittedName>
</protein>
<dbReference type="Proteomes" id="UP000323819">
    <property type="component" value="Unassembled WGS sequence"/>
</dbReference>
<dbReference type="EMBL" id="VSIJ01000005">
    <property type="protein sequence ID" value="TXX67154.1"/>
    <property type="molecule type" value="Genomic_DNA"/>
</dbReference>
<gene>
    <name evidence="1" type="ORF">FXF03_00885</name>
</gene>
<evidence type="ECO:0000313" key="2">
    <source>
        <dbReference type="Proteomes" id="UP000323819"/>
    </source>
</evidence>
<reference evidence="1 2" key="1">
    <citation type="submission" date="2019-06" db="EMBL/GenBank/DDBJ databases">
        <title>Vibrio cholerae phylogeny based on whole-genome sequencing reveals genetic diversity and population strucutre.</title>
        <authorList>
            <person name="Zhiqiu Y."/>
            <person name="Bin L."/>
            <person name="Lingyan J."/>
        </authorList>
    </citation>
    <scope>NUCLEOTIDE SEQUENCE [LARGE SCALE GENOMIC DNA]</scope>
    <source>
        <strain evidence="1 2">N2814</strain>
    </source>
</reference>
<name>A0ABD7SQQ3_VIBCL</name>
<accession>A0ABD7SQQ3</accession>
<sequence>MKIKKLQFQVIPGSKSFIADTPFCRYQIYSVLHDSWCAEINFGNHTVCLTNETGITVDQAIATCQMDFESRVLKCFEIKMEDDE</sequence>
<comment type="caution">
    <text evidence="1">The sequence shown here is derived from an EMBL/GenBank/DDBJ whole genome shotgun (WGS) entry which is preliminary data.</text>
</comment>
<proteinExistence type="predicted"/>
<organism evidence="1 2">
    <name type="scientific">Vibrio cholerae</name>
    <dbReference type="NCBI Taxonomy" id="666"/>
    <lineage>
        <taxon>Bacteria</taxon>
        <taxon>Pseudomonadati</taxon>
        <taxon>Pseudomonadota</taxon>
        <taxon>Gammaproteobacteria</taxon>
        <taxon>Vibrionales</taxon>
        <taxon>Vibrionaceae</taxon>
        <taxon>Vibrio</taxon>
    </lineage>
</organism>
<dbReference type="AlphaFoldDB" id="A0ABD7SQQ3"/>
<dbReference type="RefSeq" id="WP_148500226.1">
    <property type="nucleotide sequence ID" value="NZ_JAWWVO010000009.1"/>
</dbReference>
<evidence type="ECO:0000313" key="1">
    <source>
        <dbReference type="EMBL" id="TXX67154.1"/>
    </source>
</evidence>